<gene>
    <name evidence="2" type="ORF">ACFQMJ_12735</name>
</gene>
<reference evidence="3" key="1">
    <citation type="journal article" date="2019" name="Int. J. Syst. Evol. Microbiol.">
        <title>The Global Catalogue of Microorganisms (GCM) 10K type strain sequencing project: providing services to taxonomists for standard genome sequencing and annotation.</title>
        <authorList>
            <consortium name="The Broad Institute Genomics Platform"/>
            <consortium name="The Broad Institute Genome Sequencing Center for Infectious Disease"/>
            <person name="Wu L."/>
            <person name="Ma J."/>
        </authorList>
    </citation>
    <scope>NUCLEOTIDE SEQUENCE [LARGE SCALE GENOMIC DNA]</scope>
    <source>
        <strain evidence="3">KCTC 12907</strain>
    </source>
</reference>
<dbReference type="RefSeq" id="WP_378051575.1">
    <property type="nucleotide sequence ID" value="NZ_JBHMDN010000034.1"/>
</dbReference>
<dbReference type="InterPro" id="IPR036736">
    <property type="entry name" value="ACP-like_sf"/>
</dbReference>
<organism evidence="2 3">
    <name type="scientific">Cohnella cellulosilytica</name>
    <dbReference type="NCBI Taxonomy" id="986710"/>
    <lineage>
        <taxon>Bacteria</taxon>
        <taxon>Bacillati</taxon>
        <taxon>Bacillota</taxon>
        <taxon>Bacilli</taxon>
        <taxon>Bacillales</taxon>
        <taxon>Paenibacillaceae</taxon>
        <taxon>Cohnella</taxon>
    </lineage>
</organism>
<dbReference type="PROSITE" id="PS50075">
    <property type="entry name" value="CARRIER"/>
    <property type="match status" value="1"/>
</dbReference>
<comment type="caution">
    <text evidence="2">The sequence shown here is derived from an EMBL/GenBank/DDBJ whole genome shotgun (WGS) entry which is preliminary data.</text>
</comment>
<dbReference type="Gene3D" id="1.10.1200.10">
    <property type="entry name" value="ACP-like"/>
    <property type="match status" value="1"/>
</dbReference>
<dbReference type="Pfam" id="PF00550">
    <property type="entry name" value="PP-binding"/>
    <property type="match status" value="1"/>
</dbReference>
<evidence type="ECO:0000313" key="2">
    <source>
        <dbReference type="EMBL" id="MFC7149396.1"/>
    </source>
</evidence>
<dbReference type="EMBL" id="JBHTAI010000007">
    <property type="protein sequence ID" value="MFC7149396.1"/>
    <property type="molecule type" value="Genomic_DNA"/>
</dbReference>
<protein>
    <submittedName>
        <fullName evidence="2">Acyl carrier protein</fullName>
    </submittedName>
</protein>
<evidence type="ECO:0000259" key="1">
    <source>
        <dbReference type="PROSITE" id="PS50075"/>
    </source>
</evidence>
<accession>A0ABW2F8U2</accession>
<dbReference type="SUPFAM" id="SSF47336">
    <property type="entry name" value="ACP-like"/>
    <property type="match status" value="1"/>
</dbReference>
<dbReference type="Proteomes" id="UP001596378">
    <property type="component" value="Unassembled WGS sequence"/>
</dbReference>
<dbReference type="InterPro" id="IPR009081">
    <property type="entry name" value="PP-bd_ACP"/>
</dbReference>
<sequence length="86" mass="9967">METMTRQEMESAIVRQLAQLFELPDAEPDVEQLNAKLGAELDSMTFIRMVVGMEQRFGIAFKEEEMIMQQFGTVERIRRKVEQALA</sequence>
<feature type="domain" description="Carrier" evidence="1">
    <location>
        <begin position="4"/>
        <end position="85"/>
    </location>
</feature>
<evidence type="ECO:0000313" key="3">
    <source>
        <dbReference type="Proteomes" id="UP001596378"/>
    </source>
</evidence>
<name>A0ABW2F8U2_9BACL</name>
<keyword evidence="3" id="KW-1185">Reference proteome</keyword>
<proteinExistence type="predicted"/>